<accession>A0A124EGR6</accession>
<dbReference type="InterPro" id="IPR002792">
    <property type="entry name" value="TRAM_dom"/>
</dbReference>
<evidence type="ECO:0000256" key="1">
    <source>
        <dbReference type="ARBA" id="ARBA00022485"/>
    </source>
</evidence>
<keyword evidence="2 8" id="KW-0963">Cytoplasm</keyword>
<feature type="binding site" evidence="8">
    <location>
        <position position="156"/>
    </location>
    <ligand>
        <name>[4Fe-4S] cluster</name>
        <dbReference type="ChEBI" id="CHEBI:49883"/>
        <label>2</label>
        <note>4Fe-4S-S-AdoMet</note>
    </ligand>
</feature>
<dbReference type="PROSITE" id="PS50926">
    <property type="entry name" value="TRAM"/>
    <property type="match status" value="1"/>
</dbReference>
<dbReference type="GO" id="GO:0035599">
    <property type="term" value="F:aspartic acid methylthiotransferase activity"/>
    <property type="evidence" value="ECO:0007669"/>
    <property type="project" value="TreeGrafter"/>
</dbReference>
<dbReference type="Proteomes" id="UP000054078">
    <property type="component" value="Unassembled WGS sequence"/>
</dbReference>
<dbReference type="Gene3D" id="3.40.50.12160">
    <property type="entry name" value="Methylthiotransferase, N-terminal domain"/>
    <property type="match status" value="1"/>
</dbReference>
<keyword evidence="12" id="KW-0689">Ribosomal protein</keyword>
<dbReference type="CDD" id="cd01335">
    <property type="entry name" value="Radical_SAM"/>
    <property type="match status" value="1"/>
</dbReference>
<name>A0A124EGR6_TRASO</name>
<feature type="domain" description="TRAM" evidence="9">
    <location>
        <begin position="370"/>
        <end position="439"/>
    </location>
</feature>
<keyword evidence="6 8" id="KW-0408">Iron</keyword>
<dbReference type="PANTHER" id="PTHR43837:SF1">
    <property type="entry name" value="RIBOSOMAL PROTEIN US12 METHYLTHIOTRANSFERASE RIMO"/>
    <property type="match status" value="1"/>
</dbReference>
<evidence type="ECO:0000313" key="13">
    <source>
        <dbReference type="Proteomes" id="UP000054078"/>
    </source>
</evidence>
<dbReference type="OrthoDB" id="9805215at2"/>
<dbReference type="Pfam" id="PF00919">
    <property type="entry name" value="UPF0004"/>
    <property type="match status" value="1"/>
</dbReference>
<protein>
    <recommendedName>
        <fullName evidence="8">Ribosomal protein uS12 methylthiotransferase RimO</fullName>
        <shortName evidence="8">uS12 MTTase</shortName>
        <shortName evidence="8">uS12 methylthiotransferase</shortName>
        <ecNumber evidence="8">2.8.4.4</ecNumber>
    </recommendedName>
    <alternativeName>
        <fullName evidence="8">Ribosomal protein uS12 (aspartate-C(3))-methylthiotransferase</fullName>
    </alternativeName>
    <alternativeName>
        <fullName evidence="8">Ribosome maturation factor RimO</fullName>
    </alternativeName>
</protein>
<sequence>MPSILFITRGCAKNEVDTDRMRALLLGAGYDETDDPDKADIALINTCSFLVSATQESLDTTLELAQQEEGEGHALPIVMCGCVPSRYGAPLAEELPEVSAFVNADDEDGIVDVVDSVLGLERDVAPGVPQGVLRTVDGASAYVKISEGCDRFCAFCAIPYIRGRYHSRDAKEICEEVHSLMEGGVREVVLIGQDTGIWGSDFDEPRTLASLLRQVAEVVRPYGGWVRVLYLQPEGMTEELVSTIRDVPEVLPYIDIPIQHCSATVLERMGRKGSAEEFSDLFAHLRKEIPGMVLRTTAMAGFPGETDEEAQELLDFLQDEEFDYCSVFTYSPEEGTRAATMPDQVPDEVKLERTQRLIDLTEQLGFAAAERHVGERVRVIVDGIEDGPDGAEFIGHAWFQAPDSDGVVHIASGELSVGDIVTCDLVDSFTYDLVGEVVEGEEGVR</sequence>
<evidence type="ECO:0000259" key="9">
    <source>
        <dbReference type="PROSITE" id="PS50926"/>
    </source>
</evidence>
<dbReference type="Pfam" id="PF04055">
    <property type="entry name" value="Radical_SAM"/>
    <property type="match status" value="1"/>
</dbReference>
<dbReference type="GO" id="GO:0035600">
    <property type="term" value="P:tRNA methylthiolation"/>
    <property type="evidence" value="ECO:0007669"/>
    <property type="project" value="UniProtKB-ARBA"/>
</dbReference>
<dbReference type="PROSITE" id="PS51449">
    <property type="entry name" value="MTTASE_N"/>
    <property type="match status" value="1"/>
</dbReference>
<dbReference type="PROSITE" id="PS01278">
    <property type="entry name" value="MTTASE_RADICAL"/>
    <property type="match status" value="1"/>
</dbReference>
<keyword evidence="7 8" id="KW-0411">Iron-sulfur</keyword>
<gene>
    <name evidence="8" type="primary">rimO</name>
    <name evidence="12" type="ORF">AUL39_04705</name>
</gene>
<comment type="similarity">
    <text evidence="8">Belongs to the methylthiotransferase family. RimO subfamily.</text>
</comment>
<dbReference type="InterPro" id="IPR038135">
    <property type="entry name" value="Methylthiotransferase_N_sf"/>
</dbReference>
<dbReference type="NCBIfam" id="TIGR01125">
    <property type="entry name" value="30S ribosomal protein S12 methylthiotransferase RimO"/>
    <property type="match status" value="1"/>
</dbReference>
<feature type="domain" description="Radical SAM core" evidence="11">
    <location>
        <begin position="135"/>
        <end position="367"/>
    </location>
</feature>
<dbReference type="EC" id="2.8.4.4" evidence="8"/>
<feature type="binding site" evidence="8">
    <location>
        <position position="47"/>
    </location>
    <ligand>
        <name>[4Fe-4S] cluster</name>
        <dbReference type="ChEBI" id="CHEBI:49883"/>
        <label>1</label>
    </ligand>
</feature>
<dbReference type="InterPro" id="IPR006638">
    <property type="entry name" value="Elp3/MiaA/NifB-like_rSAM"/>
</dbReference>
<dbReference type="InterPro" id="IPR058240">
    <property type="entry name" value="rSAM_sf"/>
</dbReference>
<dbReference type="SMART" id="SM00729">
    <property type="entry name" value="Elp3"/>
    <property type="match status" value="1"/>
</dbReference>
<evidence type="ECO:0000256" key="7">
    <source>
        <dbReference type="ARBA" id="ARBA00023014"/>
    </source>
</evidence>
<dbReference type="InterPro" id="IPR012340">
    <property type="entry name" value="NA-bd_OB-fold"/>
</dbReference>
<comment type="cofactor">
    <cofactor evidence="8">
        <name>[4Fe-4S] cluster</name>
        <dbReference type="ChEBI" id="CHEBI:49883"/>
    </cofactor>
    <text evidence="8">Binds 2 [4Fe-4S] clusters. One cluster is coordinated with 3 cysteines and an exchangeable S-adenosyl-L-methionine.</text>
</comment>
<dbReference type="HAMAP" id="MF_01865">
    <property type="entry name" value="MTTase_RimO"/>
    <property type="match status" value="1"/>
</dbReference>
<dbReference type="EMBL" id="LOJF01000009">
    <property type="protein sequence ID" value="KUH58317.1"/>
    <property type="molecule type" value="Genomic_DNA"/>
</dbReference>
<evidence type="ECO:0000259" key="10">
    <source>
        <dbReference type="PROSITE" id="PS51449"/>
    </source>
</evidence>
<comment type="caution">
    <text evidence="12">The sequence shown here is derived from an EMBL/GenBank/DDBJ whole genome shotgun (WGS) entry which is preliminary data.</text>
</comment>
<dbReference type="AlphaFoldDB" id="A0A124EGR6"/>
<dbReference type="STRING" id="1299998.AUL39_04705"/>
<dbReference type="SFLD" id="SFLDG01061">
    <property type="entry name" value="methylthiotransferase"/>
    <property type="match status" value="1"/>
</dbReference>
<feature type="binding site" evidence="8">
    <location>
        <position position="11"/>
    </location>
    <ligand>
        <name>[4Fe-4S] cluster</name>
        <dbReference type="ChEBI" id="CHEBI:49883"/>
        <label>1</label>
    </ligand>
</feature>
<dbReference type="GO" id="GO:0005840">
    <property type="term" value="C:ribosome"/>
    <property type="evidence" value="ECO:0007669"/>
    <property type="project" value="UniProtKB-KW"/>
</dbReference>
<dbReference type="GO" id="GO:0051539">
    <property type="term" value="F:4 iron, 4 sulfur cluster binding"/>
    <property type="evidence" value="ECO:0007669"/>
    <property type="project" value="UniProtKB-UniRule"/>
</dbReference>
<evidence type="ECO:0000256" key="3">
    <source>
        <dbReference type="ARBA" id="ARBA00022679"/>
    </source>
</evidence>
<dbReference type="InterPro" id="IPR005840">
    <property type="entry name" value="Ribosomal_uS12_MeSTrfase_RimO"/>
</dbReference>
<dbReference type="InterPro" id="IPR013848">
    <property type="entry name" value="Methylthiotransferase_N"/>
</dbReference>
<evidence type="ECO:0000256" key="2">
    <source>
        <dbReference type="ARBA" id="ARBA00022490"/>
    </source>
</evidence>
<keyword evidence="13" id="KW-1185">Reference proteome</keyword>
<dbReference type="InterPro" id="IPR020612">
    <property type="entry name" value="Methylthiotransferase_CS"/>
</dbReference>
<organism evidence="12 13">
    <name type="scientific">Tractidigestivibacter scatoligenes</name>
    <name type="common">Olsenella scatoligenes</name>
    <dbReference type="NCBI Taxonomy" id="1299998"/>
    <lineage>
        <taxon>Bacteria</taxon>
        <taxon>Bacillati</taxon>
        <taxon>Actinomycetota</taxon>
        <taxon>Coriobacteriia</taxon>
        <taxon>Coriobacteriales</taxon>
        <taxon>Atopobiaceae</taxon>
        <taxon>Tractidigestivibacter</taxon>
    </lineage>
</organism>
<evidence type="ECO:0000256" key="8">
    <source>
        <dbReference type="HAMAP-Rule" id="MF_01865"/>
    </source>
</evidence>
<comment type="function">
    <text evidence="8">Catalyzes the methylthiolation of an aspartic acid residue of ribosomal protein uS12.</text>
</comment>
<proteinExistence type="inferred from homology"/>
<keyword evidence="1 8" id="KW-0004">4Fe-4S</keyword>
<comment type="subcellular location">
    <subcellularLocation>
        <location evidence="8">Cytoplasm</location>
    </subcellularLocation>
</comment>
<dbReference type="Pfam" id="PF18693">
    <property type="entry name" value="TRAM_2"/>
    <property type="match status" value="1"/>
</dbReference>
<keyword evidence="3 8" id="KW-0808">Transferase</keyword>
<dbReference type="GO" id="GO:0005829">
    <property type="term" value="C:cytosol"/>
    <property type="evidence" value="ECO:0007669"/>
    <property type="project" value="TreeGrafter"/>
</dbReference>
<evidence type="ECO:0000256" key="6">
    <source>
        <dbReference type="ARBA" id="ARBA00023004"/>
    </source>
</evidence>
<dbReference type="PROSITE" id="PS51918">
    <property type="entry name" value="RADICAL_SAM"/>
    <property type="match status" value="1"/>
</dbReference>
<evidence type="ECO:0000259" key="11">
    <source>
        <dbReference type="PROSITE" id="PS51918"/>
    </source>
</evidence>
<evidence type="ECO:0000256" key="5">
    <source>
        <dbReference type="ARBA" id="ARBA00022723"/>
    </source>
</evidence>
<dbReference type="InterPro" id="IPR005839">
    <property type="entry name" value="Methylthiotransferase"/>
</dbReference>
<dbReference type="FunFam" id="3.80.30.20:FF:000001">
    <property type="entry name" value="tRNA-2-methylthio-N(6)-dimethylallyladenosine synthase 2"/>
    <property type="match status" value="1"/>
</dbReference>
<keyword evidence="12" id="KW-0687">Ribonucleoprotein</keyword>
<feature type="binding site" evidence="8">
    <location>
        <position position="82"/>
    </location>
    <ligand>
        <name>[4Fe-4S] cluster</name>
        <dbReference type="ChEBI" id="CHEBI:49883"/>
        <label>1</label>
    </ligand>
</feature>
<dbReference type="Gene3D" id="2.40.50.140">
    <property type="entry name" value="Nucleic acid-binding proteins"/>
    <property type="match status" value="1"/>
</dbReference>
<dbReference type="GO" id="GO:0103039">
    <property type="term" value="F:protein methylthiotransferase activity"/>
    <property type="evidence" value="ECO:0007669"/>
    <property type="project" value="UniProtKB-EC"/>
</dbReference>
<evidence type="ECO:0000256" key="4">
    <source>
        <dbReference type="ARBA" id="ARBA00022691"/>
    </source>
</evidence>
<dbReference type="SFLD" id="SFLDG01082">
    <property type="entry name" value="B12-binding_domain_containing"/>
    <property type="match status" value="1"/>
</dbReference>
<dbReference type="NCBIfam" id="TIGR00089">
    <property type="entry name" value="MiaB/RimO family radical SAM methylthiotransferase"/>
    <property type="match status" value="1"/>
</dbReference>
<dbReference type="SUPFAM" id="SSF102114">
    <property type="entry name" value="Radical SAM enzymes"/>
    <property type="match status" value="1"/>
</dbReference>
<dbReference type="SFLD" id="SFLDS00029">
    <property type="entry name" value="Radical_SAM"/>
    <property type="match status" value="1"/>
</dbReference>
<comment type="catalytic activity">
    <reaction evidence="8">
        <text>L-aspartate(89)-[ribosomal protein uS12]-hydrogen + (sulfur carrier)-SH + AH2 + 2 S-adenosyl-L-methionine = 3-methylsulfanyl-L-aspartate(89)-[ribosomal protein uS12]-hydrogen + (sulfur carrier)-H + 5'-deoxyadenosine + L-methionine + A + S-adenosyl-L-homocysteine + 2 H(+)</text>
        <dbReference type="Rhea" id="RHEA:37087"/>
        <dbReference type="Rhea" id="RHEA-COMP:10460"/>
        <dbReference type="Rhea" id="RHEA-COMP:10461"/>
        <dbReference type="Rhea" id="RHEA-COMP:14737"/>
        <dbReference type="Rhea" id="RHEA-COMP:14739"/>
        <dbReference type="ChEBI" id="CHEBI:13193"/>
        <dbReference type="ChEBI" id="CHEBI:15378"/>
        <dbReference type="ChEBI" id="CHEBI:17319"/>
        <dbReference type="ChEBI" id="CHEBI:17499"/>
        <dbReference type="ChEBI" id="CHEBI:29917"/>
        <dbReference type="ChEBI" id="CHEBI:29961"/>
        <dbReference type="ChEBI" id="CHEBI:57844"/>
        <dbReference type="ChEBI" id="CHEBI:57856"/>
        <dbReference type="ChEBI" id="CHEBI:59789"/>
        <dbReference type="ChEBI" id="CHEBI:64428"/>
        <dbReference type="ChEBI" id="CHEBI:73599"/>
        <dbReference type="EC" id="2.8.4.4"/>
    </reaction>
</comment>
<feature type="domain" description="MTTase N-terminal" evidence="10">
    <location>
        <begin position="2"/>
        <end position="119"/>
    </location>
</feature>
<feature type="binding site" evidence="8">
    <location>
        <position position="149"/>
    </location>
    <ligand>
        <name>[4Fe-4S] cluster</name>
        <dbReference type="ChEBI" id="CHEBI:49883"/>
        <label>2</label>
        <note>4Fe-4S-S-AdoMet</note>
    </ligand>
</feature>
<dbReference type="InterPro" id="IPR023404">
    <property type="entry name" value="rSAM_horseshoe"/>
</dbReference>
<feature type="binding site" evidence="8">
    <location>
        <position position="153"/>
    </location>
    <ligand>
        <name>[4Fe-4S] cluster</name>
        <dbReference type="ChEBI" id="CHEBI:49883"/>
        <label>2</label>
        <note>4Fe-4S-S-AdoMet</note>
    </ligand>
</feature>
<keyword evidence="5 8" id="KW-0479">Metal-binding</keyword>
<dbReference type="InterPro" id="IPR007197">
    <property type="entry name" value="rSAM"/>
</dbReference>
<dbReference type="Gene3D" id="3.80.30.20">
    <property type="entry name" value="tm_1862 like domain"/>
    <property type="match status" value="1"/>
</dbReference>
<keyword evidence="4 8" id="KW-0949">S-adenosyl-L-methionine</keyword>
<dbReference type="PANTHER" id="PTHR43837">
    <property type="entry name" value="RIBOSOMAL PROTEIN S12 METHYLTHIOTRANSFERASE RIMO"/>
    <property type="match status" value="1"/>
</dbReference>
<reference evidence="12 13" key="1">
    <citation type="submission" date="2015-12" db="EMBL/GenBank/DDBJ databases">
        <title>Draft Genome Sequence of Olsenella scatoligenes SK9K4T; a Producer of 3-Methylindole- (skatole) and 4-Methylphenol- (p-cresol) Isolated from Pig Feces.</title>
        <authorList>
            <person name="Li X."/>
            <person name="Borg B."/>
            <person name="Canibe N."/>
        </authorList>
    </citation>
    <scope>NUCLEOTIDE SEQUENCE [LARGE SCALE GENOMIC DNA]</scope>
    <source>
        <strain evidence="12 13">SK9K4</strain>
    </source>
</reference>
<evidence type="ECO:0000313" key="12">
    <source>
        <dbReference type="EMBL" id="KUH58317.1"/>
    </source>
</evidence>
<dbReference type="GO" id="GO:0046872">
    <property type="term" value="F:metal ion binding"/>
    <property type="evidence" value="ECO:0007669"/>
    <property type="project" value="UniProtKB-KW"/>
</dbReference>